<feature type="domain" description="Thioredoxin" evidence="2">
    <location>
        <begin position="1"/>
        <end position="153"/>
    </location>
</feature>
<keyword evidence="1" id="KW-1133">Transmembrane helix</keyword>
<dbReference type="Proteomes" id="UP001056708">
    <property type="component" value="Chromosome"/>
</dbReference>
<keyword evidence="4" id="KW-1185">Reference proteome</keyword>
<feature type="transmembrane region" description="Helical" evidence="1">
    <location>
        <begin position="198"/>
        <end position="218"/>
    </location>
</feature>
<dbReference type="PROSITE" id="PS51352">
    <property type="entry name" value="THIOREDOXIN_2"/>
    <property type="match status" value="1"/>
</dbReference>
<name>A0ABY5AR37_9CYAN</name>
<dbReference type="RefSeq" id="WP_252662642.1">
    <property type="nucleotide sequence ID" value="NZ_CP098611.1"/>
</dbReference>
<feature type="transmembrane region" description="Helical" evidence="1">
    <location>
        <begin position="415"/>
        <end position="436"/>
    </location>
</feature>
<reference evidence="3" key="1">
    <citation type="submission" date="2022-06" db="EMBL/GenBank/DDBJ databases">
        <title>Genome sequence of Phormidium yuhuli AB48 isolated from an industrial photobioreactor environment.</title>
        <authorList>
            <person name="Qiu Y."/>
            <person name="Noonan A.J.C."/>
            <person name="Dofher K."/>
            <person name="Koch M."/>
            <person name="Kieft B."/>
            <person name="Lin X."/>
            <person name="Ziels R.M."/>
            <person name="Hallam S.J."/>
        </authorList>
    </citation>
    <scope>NUCLEOTIDE SEQUENCE</scope>
    <source>
        <strain evidence="3">AB48</strain>
    </source>
</reference>
<evidence type="ECO:0000313" key="3">
    <source>
        <dbReference type="EMBL" id="USR90618.1"/>
    </source>
</evidence>
<feature type="transmembrane region" description="Helical" evidence="1">
    <location>
        <begin position="364"/>
        <end position="395"/>
    </location>
</feature>
<dbReference type="InterPro" id="IPR036249">
    <property type="entry name" value="Thioredoxin-like_sf"/>
</dbReference>
<feature type="transmembrane region" description="Helical" evidence="1">
    <location>
        <begin position="168"/>
        <end position="186"/>
    </location>
</feature>
<proteinExistence type="predicted"/>
<accession>A0ABY5AR37</accession>
<feature type="transmembrane region" description="Helical" evidence="1">
    <location>
        <begin position="304"/>
        <end position="322"/>
    </location>
</feature>
<feature type="transmembrane region" description="Helical" evidence="1">
    <location>
        <begin position="448"/>
        <end position="466"/>
    </location>
</feature>
<evidence type="ECO:0000313" key="4">
    <source>
        <dbReference type="Proteomes" id="UP001056708"/>
    </source>
</evidence>
<sequence>MPFPAPYPHGRSQRRGVFFSALLALTTLLIAVSFQISAIAQAPSGGNSITDVYFFHTATCPYCRQQEPLMDYIDDTYPQVRLRSYEIEDFPDIWQEVRSRYGITSGGVPRTFIGDRSFIGYSEDDGPLQYQSTHQGYIGYRNQIIAAIEAEAGIEIRLPEGALSPRSVPWWLLALPALYTVSYPVVQSRLRTPESRRLWTGGLVLTLIMSLFAFVALTPEGIVRQFADQLPFPLFVFTIAFVDGFNPCAFTVLAILLSLLTYTKHRRDMILVGTTFVITSGVLYFISIIVMITVGTIFLERYGAVVTVGLGIIITLAALINIKDFFFFKKLFSLSLSEKQQKLITQKAAAIVRSLQAARGDRRLFAAALGGTILLSIVVNTLEFGCTAILPMIYFTRLFGVCQGGWNTCSLGWTAIYTTIYTIPLFGILLTFIFSFRSARVTESQGRVLKLLGGVFMLFFGLIMIFNPELLMMG</sequence>
<feature type="transmembrane region" description="Helical" evidence="1">
    <location>
        <begin position="269"/>
        <end position="298"/>
    </location>
</feature>
<organism evidence="3 4">
    <name type="scientific">Phormidium yuhuli AB48</name>
    <dbReference type="NCBI Taxonomy" id="2940671"/>
    <lineage>
        <taxon>Bacteria</taxon>
        <taxon>Bacillati</taxon>
        <taxon>Cyanobacteriota</taxon>
        <taxon>Cyanophyceae</taxon>
        <taxon>Oscillatoriophycideae</taxon>
        <taxon>Oscillatoriales</taxon>
        <taxon>Oscillatoriaceae</taxon>
        <taxon>Phormidium</taxon>
        <taxon>Phormidium yuhuli</taxon>
    </lineage>
</organism>
<keyword evidence="1" id="KW-0812">Transmembrane</keyword>
<evidence type="ECO:0000259" key="2">
    <source>
        <dbReference type="PROSITE" id="PS51352"/>
    </source>
</evidence>
<protein>
    <submittedName>
        <fullName evidence="3">Glutaredoxin family protein</fullName>
    </submittedName>
</protein>
<dbReference type="PROSITE" id="PS51354">
    <property type="entry name" value="GLUTAREDOXIN_2"/>
    <property type="match status" value="1"/>
</dbReference>
<dbReference type="CDD" id="cd02947">
    <property type="entry name" value="TRX_family"/>
    <property type="match status" value="1"/>
</dbReference>
<keyword evidence="1" id="KW-0472">Membrane</keyword>
<gene>
    <name evidence="3" type="ORF">NEA10_17570</name>
</gene>
<feature type="transmembrane region" description="Helical" evidence="1">
    <location>
        <begin position="230"/>
        <end position="257"/>
    </location>
</feature>
<dbReference type="InterPro" id="IPR013766">
    <property type="entry name" value="Thioredoxin_domain"/>
</dbReference>
<evidence type="ECO:0000256" key="1">
    <source>
        <dbReference type="SAM" id="Phobius"/>
    </source>
</evidence>
<dbReference type="EMBL" id="CP098611">
    <property type="protein sequence ID" value="USR90618.1"/>
    <property type="molecule type" value="Genomic_DNA"/>
</dbReference>
<dbReference type="SUPFAM" id="SSF52833">
    <property type="entry name" value="Thioredoxin-like"/>
    <property type="match status" value="1"/>
</dbReference>
<dbReference type="Gene3D" id="3.40.30.10">
    <property type="entry name" value="Glutaredoxin"/>
    <property type="match status" value="1"/>
</dbReference>